<proteinExistence type="predicted"/>
<feature type="region of interest" description="Disordered" evidence="1">
    <location>
        <begin position="1"/>
        <end position="61"/>
    </location>
</feature>
<gene>
    <name evidence="2" type="ORF">MDA_GLEAN10000126</name>
</gene>
<dbReference type="AlphaFoldDB" id="L5LY57"/>
<dbReference type="EMBL" id="KB107039">
    <property type="protein sequence ID" value="ELK30413.1"/>
    <property type="molecule type" value="Genomic_DNA"/>
</dbReference>
<evidence type="ECO:0000313" key="2">
    <source>
        <dbReference type="EMBL" id="ELK30413.1"/>
    </source>
</evidence>
<evidence type="ECO:0000313" key="3">
    <source>
        <dbReference type="Proteomes" id="UP000010556"/>
    </source>
</evidence>
<name>L5LY57_MYODS</name>
<feature type="compositionally biased region" description="Polar residues" evidence="1">
    <location>
        <begin position="19"/>
        <end position="32"/>
    </location>
</feature>
<keyword evidence="3" id="KW-1185">Reference proteome</keyword>
<feature type="compositionally biased region" description="Low complexity" evidence="1">
    <location>
        <begin position="38"/>
        <end position="49"/>
    </location>
</feature>
<organism evidence="2 3">
    <name type="scientific">Myotis davidii</name>
    <name type="common">David's myotis</name>
    <dbReference type="NCBI Taxonomy" id="225400"/>
    <lineage>
        <taxon>Eukaryota</taxon>
        <taxon>Metazoa</taxon>
        <taxon>Chordata</taxon>
        <taxon>Craniata</taxon>
        <taxon>Vertebrata</taxon>
        <taxon>Euteleostomi</taxon>
        <taxon>Mammalia</taxon>
        <taxon>Eutheria</taxon>
        <taxon>Laurasiatheria</taxon>
        <taxon>Chiroptera</taxon>
        <taxon>Yangochiroptera</taxon>
        <taxon>Vespertilionidae</taxon>
        <taxon>Myotis</taxon>
    </lineage>
</organism>
<reference evidence="3" key="1">
    <citation type="journal article" date="2013" name="Science">
        <title>Comparative analysis of bat genomes provides insight into the evolution of flight and immunity.</title>
        <authorList>
            <person name="Zhang G."/>
            <person name="Cowled C."/>
            <person name="Shi Z."/>
            <person name="Huang Z."/>
            <person name="Bishop-Lilly K.A."/>
            <person name="Fang X."/>
            <person name="Wynne J.W."/>
            <person name="Xiong Z."/>
            <person name="Baker M.L."/>
            <person name="Zhao W."/>
            <person name="Tachedjian M."/>
            <person name="Zhu Y."/>
            <person name="Zhou P."/>
            <person name="Jiang X."/>
            <person name="Ng J."/>
            <person name="Yang L."/>
            <person name="Wu L."/>
            <person name="Xiao J."/>
            <person name="Feng Y."/>
            <person name="Chen Y."/>
            <person name="Sun X."/>
            <person name="Zhang Y."/>
            <person name="Marsh G.A."/>
            <person name="Crameri G."/>
            <person name="Broder C.C."/>
            <person name="Frey K.G."/>
            <person name="Wang L.F."/>
            <person name="Wang J."/>
        </authorList>
    </citation>
    <scope>NUCLEOTIDE SEQUENCE [LARGE SCALE GENOMIC DNA]</scope>
</reference>
<feature type="compositionally biased region" description="Low complexity" evidence="1">
    <location>
        <begin position="7"/>
        <end position="18"/>
    </location>
</feature>
<accession>L5LY57</accession>
<protein>
    <submittedName>
        <fullName evidence="2">Uncharacterized protein</fullName>
    </submittedName>
</protein>
<evidence type="ECO:0000256" key="1">
    <source>
        <dbReference type="SAM" id="MobiDB-lite"/>
    </source>
</evidence>
<dbReference type="Proteomes" id="UP000010556">
    <property type="component" value="Unassembled WGS sequence"/>
</dbReference>
<sequence>MSLGTGLNPLQSPPNLLSTGTVTPRGTETQQVCPWVPPLGATAGGAPLPGLTPPLPPLPRPHEAARLIINEDFVTDTPRPDGESSGFLLRGDVRAEGGTFCGLSTRSPSPMTLGKRASSRISFGPKGRSRVLGVSVLVPV</sequence>
<feature type="compositionally biased region" description="Pro residues" evidence="1">
    <location>
        <begin position="50"/>
        <end position="59"/>
    </location>
</feature>